<organism evidence="1 2">
    <name type="scientific">Micromonospora kangleipakensis</name>
    <dbReference type="NCBI Taxonomy" id="1077942"/>
    <lineage>
        <taxon>Bacteria</taxon>
        <taxon>Bacillati</taxon>
        <taxon>Actinomycetota</taxon>
        <taxon>Actinomycetes</taxon>
        <taxon>Micromonosporales</taxon>
        <taxon>Micromonosporaceae</taxon>
        <taxon>Micromonospora</taxon>
    </lineage>
</organism>
<protein>
    <submittedName>
        <fullName evidence="1">Uncharacterized protein DUF3626</fullName>
    </submittedName>
</protein>
<reference evidence="1 2" key="1">
    <citation type="submission" date="2019-02" db="EMBL/GenBank/DDBJ databases">
        <title>Sequencing the genomes of 1000 actinobacteria strains.</title>
        <authorList>
            <person name="Klenk H.-P."/>
        </authorList>
    </citation>
    <scope>NUCLEOTIDE SEQUENCE [LARGE SCALE GENOMIC DNA]</scope>
    <source>
        <strain evidence="1 2">DSM 45612</strain>
    </source>
</reference>
<dbReference type="RefSeq" id="WP_130335948.1">
    <property type="nucleotide sequence ID" value="NZ_SHLD01000001.1"/>
</dbReference>
<dbReference type="OrthoDB" id="3770261at2"/>
<proteinExistence type="predicted"/>
<dbReference type="EMBL" id="SHLD01000001">
    <property type="protein sequence ID" value="RZU75732.1"/>
    <property type="molecule type" value="Genomic_DNA"/>
</dbReference>
<gene>
    <name evidence="1" type="ORF">EV384_4292</name>
</gene>
<evidence type="ECO:0000313" key="1">
    <source>
        <dbReference type="EMBL" id="RZU75732.1"/>
    </source>
</evidence>
<dbReference type="InterPro" id="IPR022074">
    <property type="entry name" value="DUF3626"/>
</dbReference>
<keyword evidence="2" id="KW-1185">Reference proteome</keyword>
<sequence>MSVPRTATAEPRALTPAQTAALRHVRQVALRDRPAALAVIARHLAGSGAAYQPEDVIAAVAAHGRLTLNFHPDRLLRDGRTVATAFDEEGVYRSQFETGISNGGLTAFPGGDRDRWEETLFGGAYQSANVLPADRPKYGGLNLLDHPDGACPRFGSCHLRLRPEVLGRATLCFGDSHLGPKDLGTVDVVEPVLAALLEATAGTGVSLGVAGMDTAMLLRTLVRRRERESARPGAAGRALDDYVEAQIHGELSLARDVEALVADPSFRDTDTGRTLAGIARRHGFPLLWHAGFELPVDGIDAEFRGPAIPPLAARVHAEFARPGEPVHAALIGRAAASVVAEPGRWADRGPTEDTLQHLKQLWHVLVRFGTPANR</sequence>
<comment type="caution">
    <text evidence="1">The sequence shown here is derived from an EMBL/GenBank/DDBJ whole genome shotgun (WGS) entry which is preliminary data.</text>
</comment>
<name>A0A4Q8BCY6_9ACTN</name>
<dbReference type="Pfam" id="PF12294">
    <property type="entry name" value="DUF3626"/>
    <property type="match status" value="1"/>
</dbReference>
<dbReference type="AlphaFoldDB" id="A0A4Q8BCY6"/>
<dbReference type="Proteomes" id="UP000294114">
    <property type="component" value="Unassembled WGS sequence"/>
</dbReference>
<accession>A0A4Q8BCY6</accession>
<evidence type="ECO:0000313" key="2">
    <source>
        <dbReference type="Proteomes" id="UP000294114"/>
    </source>
</evidence>